<reference evidence="3 4" key="1">
    <citation type="submission" date="2018-08" db="EMBL/GenBank/DDBJ databases">
        <title>A genome reference for cultivated species of the human gut microbiota.</title>
        <authorList>
            <person name="Zou Y."/>
            <person name="Xue W."/>
            <person name="Luo G."/>
        </authorList>
    </citation>
    <scope>NUCLEOTIDE SEQUENCE [LARGE SCALE GENOMIC DNA]</scope>
    <source>
        <strain evidence="3 4">AM07-24</strain>
    </source>
</reference>
<protein>
    <recommendedName>
        <fullName evidence="1">Peptidase M20 domain-containing protein 2</fullName>
    </recommendedName>
</protein>
<feature type="domain" description="Peptidase M20 dimerisation" evidence="2">
    <location>
        <begin position="171"/>
        <end position="264"/>
    </location>
</feature>
<dbReference type="GO" id="GO:0071713">
    <property type="term" value="F:para-aminobenzoyl-glutamate hydrolase activity"/>
    <property type="evidence" value="ECO:0007669"/>
    <property type="project" value="TreeGrafter"/>
</dbReference>
<gene>
    <name evidence="3" type="ORF">DW099_06525</name>
</gene>
<dbReference type="PANTHER" id="PTHR30575">
    <property type="entry name" value="PEPTIDASE M20"/>
    <property type="match status" value="1"/>
</dbReference>
<dbReference type="NCBIfam" id="TIGR01891">
    <property type="entry name" value="amidohydrolases"/>
    <property type="match status" value="1"/>
</dbReference>
<dbReference type="AlphaFoldDB" id="A0A415E3B1"/>
<keyword evidence="4" id="KW-1185">Reference proteome</keyword>
<dbReference type="Gene3D" id="3.40.630.10">
    <property type="entry name" value="Zn peptidases"/>
    <property type="match status" value="1"/>
</dbReference>
<dbReference type="OrthoDB" id="9781032at2"/>
<dbReference type="Pfam" id="PF07687">
    <property type="entry name" value="M20_dimer"/>
    <property type="match status" value="1"/>
</dbReference>
<evidence type="ECO:0000313" key="3">
    <source>
        <dbReference type="EMBL" id="RHJ88069.1"/>
    </source>
</evidence>
<evidence type="ECO:0000256" key="1">
    <source>
        <dbReference type="PIRNR" id="PIRNR037226"/>
    </source>
</evidence>
<dbReference type="InterPro" id="IPR002933">
    <property type="entry name" value="Peptidase_M20"/>
</dbReference>
<dbReference type="GO" id="GO:0005737">
    <property type="term" value="C:cytoplasm"/>
    <property type="evidence" value="ECO:0007669"/>
    <property type="project" value="TreeGrafter"/>
</dbReference>
<comment type="caution">
    <text evidence="3">The sequence shown here is derived from an EMBL/GenBank/DDBJ whole genome shotgun (WGS) entry which is preliminary data.</text>
</comment>
<dbReference type="PANTHER" id="PTHR30575:SF0">
    <property type="entry name" value="XAA-ARG DIPEPTIDASE"/>
    <property type="match status" value="1"/>
</dbReference>
<dbReference type="PIRSF" id="PIRSF037226">
    <property type="entry name" value="Amidohydrolase_ACY1L2_prd"/>
    <property type="match status" value="1"/>
</dbReference>
<dbReference type="STRING" id="1776384.GCA_900086585_03632"/>
<sequence>MNSELQKKILNTVEQNLPELYEIRNYLYENPEVGGEEEKAYALMTRTLKEHGFAVTENFHGIDHCFRAVADSGKPGPAIGLTAEFDALPGMGHGCGHNIIAAAPMGAAFALQSVIEETGGKVVLFGTPGEECICSKVPLAEEGAFDEVDVVMTVHPNPVNQASGKTTAIDSWQIDFYGKSSHAGARPEEGINALDAAVHFYSLIGFEKQYLKDTNIYGVFADGGEKCSVIPDHAAVKYLVRAKDMKTIEQIRAMFERCADAAAKAVGATYKIWRNEPANKDMVTNETLSEVFNKYYEELGGGEMPQIDSTGSTDMGDVSYVVPAIHPWIGLNCPSYQLHSKEFADTTITKAGDRAMKLGAEALALAGAEVLTTPELLDKIKAEFKKGE</sequence>
<dbReference type="SUPFAM" id="SSF55031">
    <property type="entry name" value="Bacterial exopeptidase dimerisation domain"/>
    <property type="match status" value="1"/>
</dbReference>
<dbReference type="Pfam" id="PF01546">
    <property type="entry name" value="Peptidase_M20"/>
    <property type="match status" value="1"/>
</dbReference>
<dbReference type="InterPro" id="IPR017144">
    <property type="entry name" value="Xaa-Arg_dipeptidase"/>
</dbReference>
<comment type="similarity">
    <text evidence="1">Belongs to the peptidase M20A family.</text>
</comment>
<dbReference type="CDD" id="cd03887">
    <property type="entry name" value="M20_Acy1L2"/>
    <property type="match status" value="1"/>
</dbReference>
<evidence type="ECO:0000259" key="2">
    <source>
        <dbReference type="Pfam" id="PF07687"/>
    </source>
</evidence>
<dbReference type="GO" id="GO:0046657">
    <property type="term" value="P:folic acid catabolic process"/>
    <property type="evidence" value="ECO:0007669"/>
    <property type="project" value="TreeGrafter"/>
</dbReference>
<organism evidence="3 4">
    <name type="scientific">Emergencia timonensis</name>
    <dbReference type="NCBI Taxonomy" id="1776384"/>
    <lineage>
        <taxon>Bacteria</taxon>
        <taxon>Bacillati</taxon>
        <taxon>Bacillota</taxon>
        <taxon>Clostridia</taxon>
        <taxon>Peptostreptococcales</taxon>
        <taxon>Anaerovoracaceae</taxon>
        <taxon>Emergencia</taxon>
    </lineage>
</organism>
<dbReference type="GO" id="GO:0016805">
    <property type="term" value="F:dipeptidase activity"/>
    <property type="evidence" value="ECO:0007669"/>
    <property type="project" value="InterPro"/>
</dbReference>
<dbReference type="Proteomes" id="UP000284841">
    <property type="component" value="Unassembled WGS sequence"/>
</dbReference>
<dbReference type="InterPro" id="IPR036264">
    <property type="entry name" value="Bact_exopeptidase_dim_dom"/>
</dbReference>
<proteinExistence type="inferred from homology"/>
<accession>A0A415E3B1</accession>
<dbReference type="InterPro" id="IPR052030">
    <property type="entry name" value="Peptidase_M20/M20A_hydrolases"/>
</dbReference>
<dbReference type="SUPFAM" id="SSF53187">
    <property type="entry name" value="Zn-dependent exopeptidases"/>
    <property type="match status" value="1"/>
</dbReference>
<evidence type="ECO:0000313" key="4">
    <source>
        <dbReference type="Proteomes" id="UP000284841"/>
    </source>
</evidence>
<dbReference type="Gene3D" id="3.30.70.360">
    <property type="match status" value="1"/>
</dbReference>
<dbReference type="RefSeq" id="WP_118334574.1">
    <property type="nucleotide sequence ID" value="NZ_CAJKFF010000061.1"/>
</dbReference>
<dbReference type="EMBL" id="QRMS01000002">
    <property type="protein sequence ID" value="RHJ88069.1"/>
    <property type="molecule type" value="Genomic_DNA"/>
</dbReference>
<dbReference type="InterPro" id="IPR017439">
    <property type="entry name" value="Amidohydrolase"/>
</dbReference>
<dbReference type="InterPro" id="IPR011650">
    <property type="entry name" value="Peptidase_M20_dimer"/>
</dbReference>
<name>A0A415E3B1_9FIRM</name>